<evidence type="ECO:0000313" key="18">
    <source>
        <dbReference type="Proteomes" id="UP000028924"/>
    </source>
</evidence>
<evidence type="ECO:0000313" key="16">
    <source>
        <dbReference type="EMBL" id="KFM25996.1"/>
    </source>
</evidence>
<dbReference type="AlphaFoldDB" id="A0A087SJU2"/>
<keyword evidence="12 16" id="KW-0413">Isomerase</keyword>
<feature type="transmembrane region" description="Helical" evidence="14">
    <location>
        <begin position="148"/>
        <end position="166"/>
    </location>
</feature>
<keyword evidence="7" id="KW-0756">Sterol biosynthesis</keyword>
<reference evidence="19" key="2">
    <citation type="journal article" date="2018" name="Algal Res.">
        <title>Characterization of plant carbon substrate utilization by Auxenochlorella protothecoides.</title>
        <authorList>
            <person name="Vogler B.W."/>
            <person name="Starkenburg S.R."/>
            <person name="Sudasinghe N."/>
            <person name="Schambach J.Y."/>
            <person name="Rollin J.A."/>
            <person name="Pattathil S."/>
            <person name="Barry A.N."/>
        </authorList>
    </citation>
    <scope>NUCLEOTIDE SEQUENCE [LARGE SCALE GENOMIC DNA]</scope>
    <source>
        <strain evidence="19">UTEX 25</strain>
    </source>
</reference>
<reference evidence="17" key="3">
    <citation type="submission" date="2018-10" db="EMBL/GenBank/DDBJ databases">
        <authorList>
            <person name="Hovde B."/>
            <person name="Zhang X."/>
        </authorList>
    </citation>
    <scope>NUCLEOTIDE SEQUENCE [LARGE SCALE GENOMIC DNA]</scope>
    <source>
        <strain evidence="17">UTEX 25</strain>
    </source>
</reference>
<evidence type="ECO:0000256" key="11">
    <source>
        <dbReference type="ARBA" id="ARBA00023221"/>
    </source>
</evidence>
<comment type="similarity">
    <text evidence="2">Belongs to the EBP family.</text>
</comment>
<evidence type="ECO:0000256" key="8">
    <source>
        <dbReference type="ARBA" id="ARBA00023098"/>
    </source>
</evidence>
<evidence type="ECO:0000256" key="4">
    <source>
        <dbReference type="ARBA" id="ARBA00022692"/>
    </source>
</evidence>
<keyword evidence="9 13" id="KW-0472">Membrane</keyword>
<evidence type="ECO:0000256" key="3">
    <source>
        <dbReference type="ARBA" id="ARBA00022516"/>
    </source>
</evidence>
<feature type="domain" description="EXPERA" evidence="15">
    <location>
        <begin position="20"/>
        <end position="168"/>
    </location>
</feature>
<dbReference type="GO" id="GO:0016126">
    <property type="term" value="P:sterol biosynthetic process"/>
    <property type="evidence" value="ECO:0007669"/>
    <property type="project" value="UniProtKB-KW"/>
</dbReference>
<sequence>MSHPYFPISAHLPGYVPLEVDFAYILATVGTAAVAVYAAIWLISGYVVLVPTFYKDPPGTFLSDVWKEYAHADSRYATRDAFVISMEAITAFFDGPGCLFVVWGLLHRAPWRYTLLIIVSVAQIYGDVLYYATCYLEDFKHSRPEMRYFWIYFVVINAIWIVVPGYCIRHSWHAISRALHQSASKQKRR</sequence>
<keyword evidence="10" id="KW-1207">Sterol metabolism</keyword>
<feature type="transmembrane region" description="Helical" evidence="14">
    <location>
        <begin position="22"/>
        <end position="49"/>
    </location>
</feature>
<dbReference type="eggNOG" id="KOG4826">
    <property type="taxonomic scope" value="Eukaryota"/>
</dbReference>
<evidence type="ECO:0000313" key="17">
    <source>
        <dbReference type="EMBL" id="RMZ56853.1"/>
    </source>
</evidence>
<reference evidence="17" key="4">
    <citation type="submission" date="2018-11" db="EMBL/GenBank/DDBJ databases">
        <title>Characterization of plant carbon substrate utilization by Auxenochlorella protothecoides.</title>
        <authorList>
            <person name="Vogler B.W."/>
            <person name="Starkenburg S.R."/>
            <person name="Sudasinghe N."/>
            <person name="Schambach J.Y."/>
            <person name="Rollin J.A."/>
            <person name="Pattathil S."/>
            <person name="Barry A.N."/>
        </authorList>
    </citation>
    <scope>NUCLEOTIDE SEQUENCE [LARGE SCALE GENOMIC DNA]</scope>
    <source>
        <strain evidence="17">UTEX 25</strain>
    </source>
</reference>
<feature type="transmembrane region" description="Helical" evidence="14">
    <location>
        <begin position="81"/>
        <end position="105"/>
    </location>
</feature>
<gene>
    <name evidence="17" type="ORF">APUTEX25_002942</name>
    <name evidence="16" type="ORF">F751_3634</name>
</gene>
<name>A0A087SJU2_AUXPR</name>
<dbReference type="Proteomes" id="UP000279271">
    <property type="component" value="Unassembled WGS sequence"/>
</dbReference>
<keyword evidence="18" id="KW-1185">Reference proteome</keyword>
<evidence type="ECO:0000256" key="2">
    <source>
        <dbReference type="ARBA" id="ARBA00008337"/>
    </source>
</evidence>
<evidence type="ECO:0000256" key="5">
    <source>
        <dbReference type="ARBA" id="ARBA00022955"/>
    </source>
</evidence>
<keyword evidence="8" id="KW-0443">Lipid metabolism</keyword>
<accession>A0A087SJU2</accession>
<evidence type="ECO:0000256" key="14">
    <source>
        <dbReference type="SAM" id="Phobius"/>
    </source>
</evidence>
<dbReference type="PANTHER" id="PTHR14207:SF0">
    <property type="entry name" value="3-BETA-HYDROXYSTEROID-DELTA(8),DELTA(7)-ISOMERASE"/>
    <property type="match status" value="1"/>
</dbReference>
<keyword evidence="6 13" id="KW-1133">Transmembrane helix</keyword>
<evidence type="ECO:0000256" key="13">
    <source>
        <dbReference type="PROSITE-ProRule" id="PRU01087"/>
    </source>
</evidence>
<dbReference type="EMBL" id="KL662125">
    <property type="protein sequence ID" value="KFM25996.1"/>
    <property type="molecule type" value="Genomic_DNA"/>
</dbReference>
<dbReference type="STRING" id="3075.A0A087SJU2"/>
<dbReference type="GO" id="GO:0016020">
    <property type="term" value="C:membrane"/>
    <property type="evidence" value="ECO:0007669"/>
    <property type="project" value="UniProtKB-SubCell"/>
</dbReference>
<dbReference type="GeneID" id="23615025"/>
<evidence type="ECO:0000256" key="1">
    <source>
        <dbReference type="ARBA" id="ARBA00004141"/>
    </source>
</evidence>
<dbReference type="EMBL" id="QOKY01000135">
    <property type="protein sequence ID" value="RMZ56853.1"/>
    <property type="molecule type" value="Genomic_DNA"/>
</dbReference>
<dbReference type="PANTHER" id="PTHR14207">
    <property type="entry name" value="STEROL ISOMERASE"/>
    <property type="match status" value="1"/>
</dbReference>
<evidence type="ECO:0000256" key="9">
    <source>
        <dbReference type="ARBA" id="ARBA00023136"/>
    </source>
</evidence>
<evidence type="ECO:0000313" key="19">
    <source>
        <dbReference type="Proteomes" id="UP000279271"/>
    </source>
</evidence>
<dbReference type="GO" id="GO:0000247">
    <property type="term" value="F:C-8 sterol isomerase activity"/>
    <property type="evidence" value="ECO:0007669"/>
    <property type="project" value="TreeGrafter"/>
</dbReference>
<organism evidence="16 18">
    <name type="scientific">Auxenochlorella protothecoides</name>
    <name type="common">Green microalga</name>
    <name type="synonym">Chlorella protothecoides</name>
    <dbReference type="NCBI Taxonomy" id="3075"/>
    <lineage>
        <taxon>Eukaryota</taxon>
        <taxon>Viridiplantae</taxon>
        <taxon>Chlorophyta</taxon>
        <taxon>core chlorophytes</taxon>
        <taxon>Trebouxiophyceae</taxon>
        <taxon>Chlorellales</taxon>
        <taxon>Chlorellaceae</taxon>
        <taxon>Auxenochlorella</taxon>
    </lineage>
</organism>
<dbReference type="GO" id="GO:0004769">
    <property type="term" value="F:steroid Delta-isomerase activity"/>
    <property type="evidence" value="ECO:0007669"/>
    <property type="project" value="TreeGrafter"/>
</dbReference>
<evidence type="ECO:0000256" key="6">
    <source>
        <dbReference type="ARBA" id="ARBA00022989"/>
    </source>
</evidence>
<comment type="subcellular location">
    <subcellularLocation>
        <location evidence="1">Membrane</location>
        <topology evidence="1">Multi-pass membrane protein</topology>
    </subcellularLocation>
</comment>
<dbReference type="GO" id="GO:0047750">
    <property type="term" value="F:cholestenol delta-isomerase activity"/>
    <property type="evidence" value="ECO:0007669"/>
    <property type="project" value="InterPro"/>
</dbReference>
<dbReference type="Pfam" id="PF05241">
    <property type="entry name" value="EBP"/>
    <property type="match status" value="1"/>
</dbReference>
<reference evidence="16 18" key="1">
    <citation type="journal article" date="2014" name="BMC Genomics">
        <title>Oil accumulation mechanisms of the oleaginous microalga Chlorella protothecoides revealed through its genome, transcriptomes, and proteomes.</title>
        <authorList>
            <person name="Gao C."/>
            <person name="Wang Y."/>
            <person name="Shen Y."/>
            <person name="Yan D."/>
            <person name="He X."/>
            <person name="Dai J."/>
            <person name="Wu Q."/>
        </authorList>
    </citation>
    <scope>NUCLEOTIDE SEQUENCE [LARGE SCALE GENOMIC DNA]</scope>
    <source>
        <strain evidence="16 18">0710</strain>
    </source>
</reference>
<dbReference type="RefSeq" id="XP_011398892.1">
    <property type="nucleotide sequence ID" value="XM_011400590.1"/>
</dbReference>
<dbReference type="InterPro" id="IPR033118">
    <property type="entry name" value="EXPERA"/>
</dbReference>
<dbReference type="PROSITE" id="PS51751">
    <property type="entry name" value="EXPERA"/>
    <property type="match status" value="1"/>
</dbReference>
<dbReference type="Proteomes" id="UP000028924">
    <property type="component" value="Unassembled WGS sequence"/>
</dbReference>
<dbReference type="GO" id="GO:0005783">
    <property type="term" value="C:endoplasmic reticulum"/>
    <property type="evidence" value="ECO:0007669"/>
    <property type="project" value="TreeGrafter"/>
</dbReference>
<keyword evidence="4 13" id="KW-0812">Transmembrane</keyword>
<keyword evidence="3" id="KW-0444">Lipid biosynthesis</keyword>
<keyword evidence="11" id="KW-0753">Steroid metabolism</keyword>
<evidence type="ECO:0000256" key="10">
    <source>
        <dbReference type="ARBA" id="ARBA00023166"/>
    </source>
</evidence>
<protein>
    <submittedName>
        <fullName evidence="16">3-beta-hydroxysteroid-Delta(8), Delta(7)-isomerase</fullName>
    </submittedName>
</protein>
<evidence type="ECO:0000259" key="15">
    <source>
        <dbReference type="PROSITE" id="PS51751"/>
    </source>
</evidence>
<dbReference type="OrthoDB" id="58557at2759"/>
<proteinExistence type="inferred from homology"/>
<evidence type="ECO:0000256" key="7">
    <source>
        <dbReference type="ARBA" id="ARBA00023011"/>
    </source>
</evidence>
<dbReference type="InterPro" id="IPR007905">
    <property type="entry name" value="EBP"/>
</dbReference>
<feature type="transmembrane region" description="Helical" evidence="14">
    <location>
        <begin position="111"/>
        <end position="136"/>
    </location>
</feature>
<evidence type="ECO:0000256" key="12">
    <source>
        <dbReference type="ARBA" id="ARBA00023235"/>
    </source>
</evidence>
<keyword evidence="5" id="KW-0752">Steroid biosynthesis</keyword>
<dbReference type="KEGG" id="apro:F751_3634"/>